<evidence type="ECO:0000256" key="2">
    <source>
        <dbReference type="ARBA" id="ARBA00004240"/>
    </source>
</evidence>
<keyword evidence="10" id="KW-1185">Reference proteome</keyword>
<dbReference type="RefSeq" id="XP_016251285.1">
    <property type="nucleotide sequence ID" value="XM_016389383.1"/>
</dbReference>
<protein>
    <recommendedName>
        <fullName evidence="8">DUF7580 domain-containing protein</fullName>
    </recommendedName>
</protein>
<proteinExistence type="predicted"/>
<evidence type="ECO:0000256" key="3">
    <source>
        <dbReference type="ARBA" id="ARBA00004370"/>
    </source>
</evidence>
<evidence type="ECO:0000256" key="5">
    <source>
        <dbReference type="ARBA" id="ARBA00023128"/>
    </source>
</evidence>
<dbReference type="Gene3D" id="3.40.50.1820">
    <property type="entry name" value="alpha/beta hydrolase"/>
    <property type="match status" value="1"/>
</dbReference>
<name>A0A0D2D5X1_9EURO</name>
<dbReference type="EMBL" id="KN847041">
    <property type="protein sequence ID" value="KIW31069.1"/>
    <property type="molecule type" value="Genomic_DNA"/>
</dbReference>
<feature type="domain" description="DUF7580" evidence="8">
    <location>
        <begin position="209"/>
        <end position="508"/>
    </location>
</feature>
<dbReference type="Pfam" id="PF24476">
    <property type="entry name" value="DUF7580"/>
    <property type="match status" value="1"/>
</dbReference>
<keyword evidence="5" id="KW-0496">Mitochondrion</keyword>
<sequence length="980" mass="110020">MDLNASLEWRLLQGFGSGVVGRLARYKRQRGNDSYAKTISALDNNLAFLETELRLVIQWEVSPKLPEDTYVELQVKLQRLCDALEGAVNLALTSSRKAAGPKLGETARLTQEAGDIDLQPQQAKRYPYLRNLWDYLNDGSENADTFDLDLASGPNPTLFKFQGSSQVKDALDAVYECNEALLRLCKNAHSPSQHEISLPIQSTIGDHAQKEERTKEVLKALFVLFSSCNATHEVLLYVSDCGQTESTLDMFLSCCSHPRKWQETKCLPYDDRFAVSEIHDICQGLETWTEGRLFQILHEHHGLFNAHDDIPPKSNLRVTPVQSLDHFIKTGAFLRTHRDKSRPLYFFDLKMKQSLALKLANCLMAFLDSETTSPSWDSAKVFLLAPSGMNAQDRLLYVTFKSGNCHWPNATVGFADPVLLAFAKLLLEIDLGKRIDLEESMSKLEQWAILCERAFEAERAGSGLYAEAVNGCLYLHRDLQPTDEDPKAALRKAVYQRIVSRIETALAPLTKDRKRRRSTSSNDSTSSTRDEARRSSYNPARSVPLFMNDSSLPYLSKRRRHHLPMKGKCIELQKERTQNSNGGPARYSNSGRLTVFRARQVDLQDQVPISKVITDIIFKKLSDIDRTSTKFTVEDITRSSVKYSASKSGKKGAALIAFRDVVPATFQAVTRSSNSVVFSGDSDDDELSMDVDANFIGATQLHEPESKADIVADIVAIHGLNGHPYGSWLSKSSRPKMWLKDFLPADIPSCRIFIYGYKSNIFDEKTHPRHELFHQAERLNATLNNIRTAAESRRPIIFLAHSYGGLVLARTLIEARTRQRPLLEATIGLLLFACPNRGFYVQDILDTMRAEDEEAGNAAMPEDKADALVRRLGEGDFRNELAPYPDVIKGKQVYTFIETRKTETVTKSSGKIRRDGDLVMAAGPNSAILGLSGENEEVIPTDKNHSDIVKFASRSDETYEDVRCRLQALVSKAESKQELF</sequence>
<dbReference type="Proteomes" id="UP000054466">
    <property type="component" value="Unassembled WGS sequence"/>
</dbReference>
<organism evidence="9 10">
    <name type="scientific">Cladophialophora immunda</name>
    <dbReference type="NCBI Taxonomy" id="569365"/>
    <lineage>
        <taxon>Eukaryota</taxon>
        <taxon>Fungi</taxon>
        <taxon>Dikarya</taxon>
        <taxon>Ascomycota</taxon>
        <taxon>Pezizomycotina</taxon>
        <taxon>Eurotiomycetes</taxon>
        <taxon>Chaetothyriomycetidae</taxon>
        <taxon>Chaetothyriales</taxon>
        <taxon>Herpotrichiellaceae</taxon>
        <taxon>Cladophialophora</taxon>
    </lineage>
</organism>
<dbReference type="GO" id="GO:0005783">
    <property type="term" value="C:endoplasmic reticulum"/>
    <property type="evidence" value="ECO:0007669"/>
    <property type="project" value="UniProtKB-SubCell"/>
</dbReference>
<dbReference type="VEuPathDB" id="FungiDB:PV07_02752"/>
<evidence type="ECO:0000259" key="8">
    <source>
        <dbReference type="Pfam" id="PF24476"/>
    </source>
</evidence>
<dbReference type="HOGENOM" id="CLU_303640_0_0_1"/>
<feature type="region of interest" description="Disordered" evidence="7">
    <location>
        <begin position="509"/>
        <end position="544"/>
    </location>
</feature>
<evidence type="ECO:0000313" key="9">
    <source>
        <dbReference type="EMBL" id="KIW31069.1"/>
    </source>
</evidence>
<dbReference type="InterPro" id="IPR029058">
    <property type="entry name" value="AB_hydrolase_fold"/>
</dbReference>
<evidence type="ECO:0000256" key="6">
    <source>
        <dbReference type="ARBA" id="ARBA00023136"/>
    </source>
</evidence>
<keyword evidence="6" id="KW-0472">Membrane</keyword>
<evidence type="ECO:0000256" key="4">
    <source>
        <dbReference type="ARBA" id="ARBA00022824"/>
    </source>
</evidence>
<dbReference type="PANTHER" id="PTHR48182:SF2">
    <property type="entry name" value="PROTEIN SERAC1"/>
    <property type="match status" value="1"/>
</dbReference>
<comment type="subcellular location">
    <subcellularLocation>
        <location evidence="2">Endoplasmic reticulum</location>
    </subcellularLocation>
    <subcellularLocation>
        <location evidence="3">Membrane</location>
    </subcellularLocation>
    <subcellularLocation>
        <location evidence="1">Mitochondrion</location>
    </subcellularLocation>
</comment>
<dbReference type="SUPFAM" id="SSF53474">
    <property type="entry name" value="alpha/beta-Hydrolases"/>
    <property type="match status" value="1"/>
</dbReference>
<gene>
    <name evidence="9" type="ORF">PV07_02752</name>
</gene>
<evidence type="ECO:0000256" key="1">
    <source>
        <dbReference type="ARBA" id="ARBA00004173"/>
    </source>
</evidence>
<dbReference type="GO" id="GO:0005739">
    <property type="term" value="C:mitochondrion"/>
    <property type="evidence" value="ECO:0007669"/>
    <property type="project" value="UniProtKB-SubCell"/>
</dbReference>
<dbReference type="GO" id="GO:0016020">
    <property type="term" value="C:membrane"/>
    <property type="evidence" value="ECO:0007669"/>
    <property type="project" value="UniProtKB-SubCell"/>
</dbReference>
<evidence type="ECO:0000313" key="10">
    <source>
        <dbReference type="Proteomes" id="UP000054466"/>
    </source>
</evidence>
<reference evidence="9 10" key="1">
    <citation type="submission" date="2015-01" db="EMBL/GenBank/DDBJ databases">
        <title>The Genome Sequence of Cladophialophora immunda CBS83496.</title>
        <authorList>
            <consortium name="The Broad Institute Genomics Platform"/>
            <person name="Cuomo C."/>
            <person name="de Hoog S."/>
            <person name="Gorbushina A."/>
            <person name="Stielow B."/>
            <person name="Teixiera M."/>
            <person name="Abouelleil A."/>
            <person name="Chapman S.B."/>
            <person name="Priest M."/>
            <person name="Young S.K."/>
            <person name="Wortman J."/>
            <person name="Nusbaum C."/>
            <person name="Birren B."/>
        </authorList>
    </citation>
    <scope>NUCLEOTIDE SEQUENCE [LARGE SCALE GENOMIC DNA]</scope>
    <source>
        <strain evidence="9 10">CBS 83496</strain>
    </source>
</reference>
<keyword evidence="4" id="KW-0256">Endoplasmic reticulum</keyword>
<dbReference type="InterPro" id="IPR056002">
    <property type="entry name" value="DUF7580"/>
</dbReference>
<evidence type="ECO:0000256" key="7">
    <source>
        <dbReference type="SAM" id="MobiDB-lite"/>
    </source>
</evidence>
<dbReference type="GeneID" id="27341946"/>
<accession>A0A0D2D5X1</accession>
<dbReference type="InterPro" id="IPR052374">
    <property type="entry name" value="SERAC1"/>
</dbReference>
<dbReference type="AlphaFoldDB" id="A0A0D2D5X1"/>
<dbReference type="OrthoDB" id="1658288at2759"/>
<dbReference type="PANTHER" id="PTHR48182">
    <property type="entry name" value="PROTEIN SERAC1"/>
    <property type="match status" value="1"/>
</dbReference>